<reference evidence="3 4" key="1">
    <citation type="submission" date="2020-02" db="EMBL/GenBank/DDBJ databases">
        <title>Esox lucius (northern pike) genome, fEsoLuc1, primary haplotype.</title>
        <authorList>
            <person name="Myers G."/>
            <person name="Karagic N."/>
            <person name="Meyer A."/>
            <person name="Pippel M."/>
            <person name="Reichard M."/>
            <person name="Winkler S."/>
            <person name="Tracey A."/>
            <person name="Sims Y."/>
            <person name="Howe K."/>
            <person name="Rhie A."/>
            <person name="Formenti G."/>
            <person name="Durbin R."/>
            <person name="Fedrigo O."/>
            <person name="Jarvis E.D."/>
        </authorList>
    </citation>
    <scope>NUCLEOTIDE SEQUENCE [LARGE SCALE GENOMIC DNA]</scope>
</reference>
<evidence type="ECO:0000313" key="4">
    <source>
        <dbReference type="Proteomes" id="UP000265140"/>
    </source>
</evidence>
<evidence type="ECO:0000313" key="3">
    <source>
        <dbReference type="Ensembl" id="ENSELUP00000090404.1"/>
    </source>
</evidence>
<keyword evidence="4" id="KW-1185">Reference proteome</keyword>
<accession>A0AAY5KNE1</accession>
<dbReference type="GO" id="GO:0046872">
    <property type="term" value="F:metal ion binding"/>
    <property type="evidence" value="ECO:0007669"/>
    <property type="project" value="InterPro"/>
</dbReference>
<dbReference type="SMART" id="SM00477">
    <property type="entry name" value="NUC"/>
    <property type="match status" value="1"/>
</dbReference>
<dbReference type="InterPro" id="IPR044929">
    <property type="entry name" value="DNA/RNA_non-sp_Endonuclease_sf"/>
</dbReference>
<dbReference type="PANTHER" id="PTHR21472:SF18">
    <property type="entry name" value="ENDONUCLEASE DOMAIN-CONTAINING 1 PROTEIN"/>
    <property type="match status" value="1"/>
</dbReference>
<dbReference type="GeneTree" id="ENSGT01030000234592"/>
<dbReference type="SMART" id="SM00892">
    <property type="entry name" value="Endonuclease_NS"/>
    <property type="match status" value="1"/>
</dbReference>
<organism evidence="3 4">
    <name type="scientific">Esox lucius</name>
    <name type="common">Northern pike</name>
    <dbReference type="NCBI Taxonomy" id="8010"/>
    <lineage>
        <taxon>Eukaryota</taxon>
        <taxon>Metazoa</taxon>
        <taxon>Chordata</taxon>
        <taxon>Craniata</taxon>
        <taxon>Vertebrata</taxon>
        <taxon>Euteleostomi</taxon>
        <taxon>Actinopterygii</taxon>
        <taxon>Neopterygii</taxon>
        <taxon>Teleostei</taxon>
        <taxon>Protacanthopterygii</taxon>
        <taxon>Esociformes</taxon>
        <taxon>Esocidae</taxon>
        <taxon>Esox</taxon>
    </lineage>
</organism>
<feature type="domain" description="ENPP1-3/EXOG-like endonuclease/phosphodiesterase" evidence="1">
    <location>
        <begin position="58"/>
        <end position="264"/>
    </location>
</feature>
<protein>
    <submittedName>
        <fullName evidence="3">Uncharacterized protein</fullName>
    </submittedName>
</protein>
<reference evidence="3" key="3">
    <citation type="submission" date="2025-09" db="UniProtKB">
        <authorList>
            <consortium name="Ensembl"/>
        </authorList>
    </citation>
    <scope>IDENTIFICATION</scope>
</reference>
<dbReference type="AlphaFoldDB" id="A0AAY5KNE1"/>
<dbReference type="GO" id="GO:0016787">
    <property type="term" value="F:hydrolase activity"/>
    <property type="evidence" value="ECO:0007669"/>
    <property type="project" value="InterPro"/>
</dbReference>
<feature type="domain" description="DNA/RNA non-specific endonuclease/pyrophosphatase/phosphodiesterase" evidence="2">
    <location>
        <begin position="57"/>
        <end position="280"/>
    </location>
</feature>
<evidence type="ECO:0000259" key="1">
    <source>
        <dbReference type="SMART" id="SM00477"/>
    </source>
</evidence>
<evidence type="ECO:0000259" key="2">
    <source>
        <dbReference type="SMART" id="SM00892"/>
    </source>
</evidence>
<dbReference type="Gene3D" id="3.40.570.10">
    <property type="entry name" value="Extracellular Endonuclease, subunit A"/>
    <property type="match status" value="1"/>
</dbReference>
<reference evidence="3" key="2">
    <citation type="submission" date="2025-08" db="UniProtKB">
        <authorList>
            <consortium name="Ensembl"/>
        </authorList>
    </citation>
    <scope>IDENTIFICATION</scope>
</reference>
<dbReference type="Pfam" id="PF01223">
    <property type="entry name" value="Endonuclease_NS"/>
    <property type="match status" value="1"/>
</dbReference>
<dbReference type="GO" id="GO:0003676">
    <property type="term" value="F:nucleic acid binding"/>
    <property type="evidence" value="ECO:0007669"/>
    <property type="project" value="InterPro"/>
</dbReference>
<dbReference type="InterPro" id="IPR039015">
    <property type="entry name" value="ENDOD1"/>
</dbReference>
<name>A0AAY5KNE1_ESOLU</name>
<dbReference type="SUPFAM" id="SSF54060">
    <property type="entry name" value="His-Me finger endonucleases"/>
    <property type="match status" value="1"/>
</dbReference>
<proteinExistence type="predicted"/>
<dbReference type="Proteomes" id="UP000265140">
    <property type="component" value="Chromosome 5"/>
</dbReference>
<dbReference type="InterPro" id="IPR020821">
    <property type="entry name" value="ENPP1-3/EXOG-like_nuc-like"/>
</dbReference>
<dbReference type="InterPro" id="IPR044925">
    <property type="entry name" value="His-Me_finger_sf"/>
</dbReference>
<dbReference type="PANTHER" id="PTHR21472">
    <property type="entry name" value="ENDONUCLEASE DOMAIN-CONTAINING 1 PROTEIN ENDOD1"/>
    <property type="match status" value="1"/>
</dbReference>
<dbReference type="Ensembl" id="ENSELUT00000109060.1">
    <property type="protein sequence ID" value="ENSELUP00000090404.1"/>
    <property type="gene ID" value="ENSELUG00000027174.2"/>
</dbReference>
<dbReference type="InterPro" id="IPR001604">
    <property type="entry name" value="Endo_G_ENPP1-like_dom"/>
</dbReference>
<sequence length="304" mass="34852">MGSSGTTTARLPTEERECRSCLCLFWGRKGISRQEAGKGSWPPKGLSGTPICQRYENQYRFASLYRRQRRSPIFSAYIYSQPEGKRPSSQWKFEPQLANATEDGNMAPFPPGVLNPNIVNSQAVQLDYINSSYTRGHLNPSLHHRTHEDRVSTFTLTNVVPQKFGSNNGPWEILEDMVNHSLGSYCLGEAYVVTGVIPYQDDKHWIKGHRVAVPEYLWSAYCCPKYNESLLNKFNLSEFFPTYAAIGRNDRNSTEEIVPIDKSSQKKFWGYDVRRMPLDTLEMYLKQRFGTVINVFYENCSGLR</sequence>